<organism evidence="2 3">
    <name type="scientific">Plasmodium falciparum (isolate HB3)</name>
    <dbReference type="NCBI Taxonomy" id="137071"/>
    <lineage>
        <taxon>Eukaryota</taxon>
        <taxon>Sar</taxon>
        <taxon>Alveolata</taxon>
        <taxon>Apicomplexa</taxon>
        <taxon>Aconoidasida</taxon>
        <taxon>Haemosporida</taxon>
        <taxon>Plasmodiidae</taxon>
        <taxon>Plasmodium</taxon>
        <taxon>Plasmodium (Laverania)</taxon>
    </lineage>
</organism>
<dbReference type="Proteomes" id="UP000054289">
    <property type="component" value="Unassembled WGS sequence"/>
</dbReference>
<feature type="compositionally biased region" description="Basic and acidic residues" evidence="1">
    <location>
        <begin position="249"/>
        <end position="264"/>
    </location>
</feature>
<dbReference type="OrthoDB" id="372726at2759"/>
<accession>A0A0L7KA59</accession>
<reference evidence="3" key="2">
    <citation type="submission" date="2006-03" db="EMBL/GenBank/DDBJ databases">
        <title>The genome sequence of the Plasmodium falciparum HB3.</title>
        <authorList>
            <consortium name="The Broad Institute Genome Sequencing Platform"/>
            <person name="Birren B."/>
            <person name="Lander E."/>
            <person name="Galagan J."/>
            <person name="Nusbaum C."/>
            <person name="Devon K."/>
            <person name="Henn M."/>
            <person name="Jaffe D."/>
            <person name="Butler J."/>
            <person name="Alvarez P."/>
            <person name="Gnerre S."/>
            <person name="Grabherr M."/>
            <person name="Kleber M."/>
            <person name="Mauceli E."/>
            <person name="Brockman W."/>
            <person name="MacCallum I.A."/>
            <person name="Rounsley S."/>
            <person name="Young S."/>
            <person name="LaButti K."/>
            <person name="Pushparaj V."/>
            <person name="DeCaprio D."/>
            <person name="Crawford M."/>
            <person name="Koehrsen M."/>
            <person name="Engels R."/>
            <person name="Montgomery P."/>
            <person name="Pearson M."/>
            <person name="Howarth C."/>
            <person name="Larson L."/>
            <person name="Luoma S."/>
            <person name="White J."/>
            <person name="Kodira C."/>
            <person name="Zeng Q."/>
            <person name="Oleary S."/>
            <person name="Yandava C."/>
            <person name="Alvarado L."/>
            <person name="Wirth D."/>
            <person name="Volkman S."/>
            <person name="Hartl D."/>
        </authorList>
    </citation>
    <scope>NUCLEOTIDE SEQUENCE [LARGE SCALE GENOMIC DNA]</scope>
</reference>
<protein>
    <submittedName>
        <fullName evidence="2">Uncharacterized protein</fullName>
    </submittedName>
</protein>
<name>A0A0L7KA59_PLAFX</name>
<feature type="compositionally biased region" description="Basic residues" evidence="1">
    <location>
        <begin position="221"/>
        <end position="231"/>
    </location>
</feature>
<feature type="compositionally biased region" description="Basic and acidic residues" evidence="1">
    <location>
        <begin position="174"/>
        <end position="187"/>
    </location>
</feature>
<feature type="region of interest" description="Disordered" evidence="1">
    <location>
        <begin position="170"/>
        <end position="231"/>
    </location>
</feature>
<dbReference type="AlphaFoldDB" id="A0A0L7KA59"/>
<reference evidence="2 3" key="1">
    <citation type="submission" date="2006-03" db="EMBL/GenBank/DDBJ databases">
        <title>Annotation of Plasmodium falciparum HB3.</title>
        <authorList>
            <consortium name="The Broad Institute Genome Sequencing Platform"/>
            <person name="Volkman S.K."/>
            <person name="Neafsey D.E."/>
            <person name="Dash A.P."/>
            <person name="Chitnis C.E."/>
            <person name="Hartl D.L."/>
            <person name="Young S.K."/>
            <person name="Zeng Q."/>
            <person name="Koehrsen M."/>
            <person name="Alvarado L."/>
            <person name="Berlin A."/>
            <person name="Borenstein D."/>
            <person name="Chapman S.B."/>
            <person name="Chen Z."/>
            <person name="Engels R."/>
            <person name="Freedman E."/>
            <person name="Gellesch M."/>
            <person name="Goldberg J."/>
            <person name="Griggs A."/>
            <person name="Gujja S."/>
            <person name="Heilman E.R."/>
            <person name="Heiman D.I."/>
            <person name="Howarth C."/>
            <person name="Jen D."/>
            <person name="Larson L."/>
            <person name="Mehta T."/>
            <person name="Neiman D."/>
            <person name="Park D."/>
            <person name="Pearson M."/>
            <person name="Roberts A."/>
            <person name="Saif S."/>
            <person name="Shea T."/>
            <person name="Shenoy N."/>
            <person name="Sisk P."/>
            <person name="Stolte C."/>
            <person name="Sykes S."/>
            <person name="Walk T."/>
            <person name="White J."/>
            <person name="Yandava C."/>
            <person name="Haas B."/>
            <person name="Henn M.R."/>
            <person name="Nusbaum C."/>
            <person name="Birren B."/>
        </authorList>
    </citation>
    <scope>NUCLEOTIDE SEQUENCE [LARGE SCALE GENOMIC DNA]</scope>
    <source>
        <strain evidence="2">HB3</strain>
    </source>
</reference>
<evidence type="ECO:0000256" key="1">
    <source>
        <dbReference type="SAM" id="MobiDB-lite"/>
    </source>
</evidence>
<feature type="region of interest" description="Disordered" evidence="1">
    <location>
        <begin position="249"/>
        <end position="268"/>
    </location>
</feature>
<evidence type="ECO:0000313" key="2">
    <source>
        <dbReference type="EMBL" id="KOB59789.1"/>
    </source>
</evidence>
<dbReference type="EMBL" id="CH671944">
    <property type="protein sequence ID" value="KOB59789.1"/>
    <property type="molecule type" value="Genomic_DNA"/>
</dbReference>
<dbReference type="KEGG" id="pfh:PFHG_01582"/>
<proteinExistence type="predicted"/>
<sequence>MNFVKTHIYKQEYTEDGILEIEQDTRSSKEKDAEKILKELPEFKRDNKFLSLSEQLELKKNSNNKENVSSLDNENNMYDILNGMDYPTEYDENYDMNNNYSFNKLQQREKEIAHEYNEAIKDCFKKKEQKDKNNLKNLPQKNINIKDIKKKIIKQKNKKLLNPNIKAIIKTKKKNENNSSDKNDDINKNSSKHSNNKPEENVETKQTCLLHGYSDNSDREKKKRKMVLKDKKYNRKYLKKIKERSKCIREKEEKKSKEDSHYNYDEDLPQYDSNDDFLIHDKELLSHILNSNSESSQENINMEQIQNTEKKNKERHIDFVISSLAFNIPLDMI</sequence>
<dbReference type="OMA" id="HIYEQEY"/>
<gene>
    <name evidence="2" type="ORF">PFHG_01582</name>
</gene>
<evidence type="ECO:0000313" key="3">
    <source>
        <dbReference type="Proteomes" id="UP000054289"/>
    </source>
</evidence>